<keyword evidence="5" id="KW-1185">Reference proteome</keyword>
<dbReference type="Pfam" id="PF00887">
    <property type="entry name" value="ACBP"/>
    <property type="match status" value="1"/>
</dbReference>
<keyword evidence="2" id="KW-0446">Lipid-binding</keyword>
<comment type="similarity">
    <text evidence="1">Belongs to the ACBP family.</text>
</comment>
<sequence>MSYTAAQFTKAVAIVGDLPKDGPVQPSQEDKLFFYAHFKQANQGDNTTTRPGMLDFVGKAKWDAWTGVKGLSTEEAQSKYVARFLALLEKDEGEESKKNKEAVLNA</sequence>
<dbReference type="PRINTS" id="PR00689">
    <property type="entry name" value="ACOABINDINGP"/>
</dbReference>
<proteinExistence type="inferred from homology"/>
<dbReference type="SUPFAM" id="SSF47027">
    <property type="entry name" value="Acyl-CoA binding protein"/>
    <property type="match status" value="1"/>
</dbReference>
<dbReference type="FunCoup" id="A0A1Y2F249">
    <property type="interactions" value="122"/>
</dbReference>
<dbReference type="PROSITE" id="PS51228">
    <property type="entry name" value="ACB_2"/>
    <property type="match status" value="1"/>
</dbReference>
<accession>A0A1Y2F249</accession>
<evidence type="ECO:0000313" key="4">
    <source>
        <dbReference type="EMBL" id="ORY77564.1"/>
    </source>
</evidence>
<dbReference type="AlphaFoldDB" id="A0A1Y2F249"/>
<evidence type="ECO:0000259" key="3">
    <source>
        <dbReference type="PROSITE" id="PS51228"/>
    </source>
</evidence>
<evidence type="ECO:0000256" key="1">
    <source>
        <dbReference type="ARBA" id="ARBA00005567"/>
    </source>
</evidence>
<dbReference type="Gene3D" id="1.20.80.10">
    <property type="match status" value="1"/>
</dbReference>
<dbReference type="Proteomes" id="UP000193467">
    <property type="component" value="Unassembled WGS sequence"/>
</dbReference>
<dbReference type="InterPro" id="IPR035984">
    <property type="entry name" value="Acyl-CoA-binding_sf"/>
</dbReference>
<feature type="domain" description="ACB" evidence="3">
    <location>
        <begin position="4"/>
        <end position="93"/>
    </location>
</feature>
<dbReference type="GO" id="GO:0006631">
    <property type="term" value="P:fatty acid metabolic process"/>
    <property type="evidence" value="ECO:0007669"/>
    <property type="project" value="TreeGrafter"/>
</dbReference>
<dbReference type="InterPro" id="IPR000582">
    <property type="entry name" value="Acyl-CoA-binding_protein"/>
</dbReference>
<dbReference type="EMBL" id="MCGR01000031">
    <property type="protein sequence ID" value="ORY77564.1"/>
    <property type="molecule type" value="Genomic_DNA"/>
</dbReference>
<dbReference type="InParanoid" id="A0A1Y2F249"/>
<dbReference type="OrthoDB" id="346910at2759"/>
<protein>
    <submittedName>
        <fullName evidence="4">Acyl-CoA-binding protein</fullName>
    </submittedName>
</protein>
<evidence type="ECO:0000256" key="2">
    <source>
        <dbReference type="ARBA" id="ARBA00023121"/>
    </source>
</evidence>
<evidence type="ECO:0000313" key="5">
    <source>
        <dbReference type="Proteomes" id="UP000193467"/>
    </source>
</evidence>
<reference evidence="4 5" key="1">
    <citation type="submission" date="2016-07" db="EMBL/GenBank/DDBJ databases">
        <title>Pervasive Adenine N6-methylation of Active Genes in Fungi.</title>
        <authorList>
            <consortium name="DOE Joint Genome Institute"/>
            <person name="Mondo S.J."/>
            <person name="Dannebaum R.O."/>
            <person name="Kuo R.C."/>
            <person name="Labutti K."/>
            <person name="Haridas S."/>
            <person name="Kuo A."/>
            <person name="Salamov A."/>
            <person name="Ahrendt S.R."/>
            <person name="Lipzen A."/>
            <person name="Sullivan W."/>
            <person name="Andreopoulos W.B."/>
            <person name="Clum A."/>
            <person name="Lindquist E."/>
            <person name="Daum C."/>
            <person name="Ramamoorthy G.K."/>
            <person name="Gryganskyi A."/>
            <person name="Culley D."/>
            <person name="Magnuson J.K."/>
            <person name="James T.Y."/>
            <person name="O'Malley M.A."/>
            <person name="Stajich J.E."/>
            <person name="Spatafora J.W."/>
            <person name="Visel A."/>
            <person name="Grigoriev I.V."/>
        </authorList>
    </citation>
    <scope>NUCLEOTIDE SEQUENCE [LARGE SCALE GENOMIC DNA]</scope>
    <source>
        <strain evidence="4 5">62-1032</strain>
    </source>
</reference>
<dbReference type="STRING" id="106004.A0A1Y2F249"/>
<dbReference type="GO" id="GO:0000062">
    <property type="term" value="F:fatty-acyl-CoA binding"/>
    <property type="evidence" value="ECO:0007669"/>
    <property type="project" value="InterPro"/>
</dbReference>
<dbReference type="InterPro" id="IPR014352">
    <property type="entry name" value="FERM/acyl-CoA-bd_prot_sf"/>
</dbReference>
<comment type="caution">
    <text evidence="4">The sequence shown here is derived from an EMBL/GenBank/DDBJ whole genome shotgun (WGS) entry which is preliminary data.</text>
</comment>
<name>A0A1Y2F249_9BASI</name>
<dbReference type="PANTHER" id="PTHR23310">
    <property type="entry name" value="ACYL-COA-BINDING PROTEIN, ACBP"/>
    <property type="match status" value="1"/>
</dbReference>
<organism evidence="4 5">
    <name type="scientific">Leucosporidium creatinivorum</name>
    <dbReference type="NCBI Taxonomy" id="106004"/>
    <lineage>
        <taxon>Eukaryota</taxon>
        <taxon>Fungi</taxon>
        <taxon>Dikarya</taxon>
        <taxon>Basidiomycota</taxon>
        <taxon>Pucciniomycotina</taxon>
        <taxon>Microbotryomycetes</taxon>
        <taxon>Leucosporidiales</taxon>
        <taxon>Leucosporidium</taxon>
    </lineage>
</organism>
<gene>
    <name evidence="4" type="ORF">BCR35DRAFT_305296</name>
</gene>
<dbReference type="PANTHER" id="PTHR23310:SF62">
    <property type="entry name" value="ACYL-COA BINDING PROTEIN 1, ISOFORM A"/>
    <property type="match status" value="1"/>
</dbReference>
<dbReference type="FunFam" id="1.20.80.10:FF:000010">
    <property type="entry name" value="Acyl-CoA-binding domain-containing protein 5"/>
    <property type="match status" value="1"/>
</dbReference>